<proteinExistence type="predicted"/>
<dbReference type="InterPro" id="IPR024344">
    <property type="entry name" value="MDMPI_metal-binding"/>
</dbReference>
<name>A0A7W7T0D4_9PSEU</name>
<dbReference type="GO" id="GO:0046872">
    <property type="term" value="F:metal ion binding"/>
    <property type="evidence" value="ECO:0007669"/>
    <property type="project" value="InterPro"/>
</dbReference>
<sequence length="247" mass="26252">MDTARLATTLRTQTTRFAAAVTAADPTLVVPTCPDWRVRDLAAHVGQADRWAAGIVRTGVPAPIPDPADADPGDQAAWAKWLAEGAEELIDAVRTTGPDTAVWTLFGSLPAVFWLRRMVSDTTVHRIDASLAAGIVASIDDDLARDVVDEGLELLTAPTAADLLPALANLRGDGQTLAFVSPTAHPWHLTRTPDGVTRAHDRTDADVVVTASTPLLLSVITRRTPPTRATVTGDAALLDHWLAHTSF</sequence>
<dbReference type="AlphaFoldDB" id="A0A7W7T0D4"/>
<dbReference type="Gene3D" id="1.20.120.450">
    <property type="entry name" value="dinb family like domain"/>
    <property type="match status" value="1"/>
</dbReference>
<dbReference type="PANTHER" id="PTHR40758">
    <property type="entry name" value="CONSERVED PROTEIN"/>
    <property type="match status" value="1"/>
</dbReference>
<keyword evidence="3" id="KW-1185">Reference proteome</keyword>
<accession>A0A7W7T0D4</accession>
<evidence type="ECO:0000313" key="3">
    <source>
        <dbReference type="Proteomes" id="UP000542674"/>
    </source>
</evidence>
<feature type="domain" description="Mycothiol-dependent maleylpyruvate isomerase metal-binding" evidence="1">
    <location>
        <begin position="10"/>
        <end position="129"/>
    </location>
</feature>
<dbReference type="PANTHER" id="PTHR40758:SF1">
    <property type="entry name" value="CONSERVED PROTEIN"/>
    <property type="match status" value="1"/>
</dbReference>
<dbReference type="Pfam" id="PF11716">
    <property type="entry name" value="MDMPI_N"/>
    <property type="match status" value="1"/>
</dbReference>
<gene>
    <name evidence="2" type="ORF">F4559_001627</name>
</gene>
<dbReference type="RefSeq" id="WP_184667167.1">
    <property type="nucleotide sequence ID" value="NZ_BAABAI010000027.1"/>
</dbReference>
<evidence type="ECO:0000313" key="2">
    <source>
        <dbReference type="EMBL" id="MBB4964268.1"/>
    </source>
</evidence>
<comment type="caution">
    <text evidence="2">The sequence shown here is derived from an EMBL/GenBank/DDBJ whole genome shotgun (WGS) entry which is preliminary data.</text>
</comment>
<dbReference type="InterPro" id="IPR034660">
    <property type="entry name" value="DinB/YfiT-like"/>
</dbReference>
<reference evidence="2 3" key="1">
    <citation type="submission" date="2020-08" db="EMBL/GenBank/DDBJ databases">
        <title>Sequencing the genomes of 1000 actinobacteria strains.</title>
        <authorList>
            <person name="Klenk H.-P."/>
        </authorList>
    </citation>
    <scope>NUCLEOTIDE SEQUENCE [LARGE SCALE GENOMIC DNA]</scope>
    <source>
        <strain evidence="2 3">DSM 45084</strain>
    </source>
</reference>
<dbReference type="InterPro" id="IPR017517">
    <property type="entry name" value="Maleyloyr_isom"/>
</dbReference>
<dbReference type="SUPFAM" id="SSF109854">
    <property type="entry name" value="DinB/YfiT-like putative metalloenzymes"/>
    <property type="match status" value="1"/>
</dbReference>
<evidence type="ECO:0000259" key="1">
    <source>
        <dbReference type="Pfam" id="PF11716"/>
    </source>
</evidence>
<dbReference type="Proteomes" id="UP000542674">
    <property type="component" value="Unassembled WGS sequence"/>
</dbReference>
<dbReference type="EMBL" id="JACHJS010000001">
    <property type="protein sequence ID" value="MBB4964268.1"/>
    <property type="molecule type" value="Genomic_DNA"/>
</dbReference>
<dbReference type="NCBIfam" id="TIGR03083">
    <property type="entry name" value="maleylpyruvate isomerase family mycothiol-dependent enzyme"/>
    <property type="match status" value="1"/>
</dbReference>
<dbReference type="GO" id="GO:0005886">
    <property type="term" value="C:plasma membrane"/>
    <property type="evidence" value="ECO:0007669"/>
    <property type="project" value="TreeGrafter"/>
</dbReference>
<organism evidence="2 3">
    <name type="scientific">Saccharothrix violaceirubra</name>
    <dbReference type="NCBI Taxonomy" id="413306"/>
    <lineage>
        <taxon>Bacteria</taxon>
        <taxon>Bacillati</taxon>
        <taxon>Actinomycetota</taxon>
        <taxon>Actinomycetes</taxon>
        <taxon>Pseudonocardiales</taxon>
        <taxon>Pseudonocardiaceae</taxon>
        <taxon>Saccharothrix</taxon>
    </lineage>
</organism>
<protein>
    <submittedName>
        <fullName evidence="2">Uncharacterized protein (TIGR03083 family)</fullName>
    </submittedName>
</protein>